<sequence length="490" mass="54968">MPLEVTIENSSGRSSVPTQSVERSPPSGIDVIVVGGGPAGVYAALSCWRKGHNVRIIERSPVARTQGDFFTISPHIVNHIHTWPEMVDENEEIAIDPWFSYHKITGERLGGPEPFNWALRSESQQDGDVTPTRMYRHHRPKFLQMLISQLGRVGVEIEYGNRVVDYYENGNAAGVLLDDGRKLDADVVIAADGVGTKSHKLINGHDIRAWSSGWASFRAAFPVDVIAPDQEINERFKVLDNGHPLISMWHGQGLHMIVLRTDDVINWGMMHRDDGTSQESWQETVNTDVVFKYLLGVPDFPDFMKRLIRATPDGIVDWKLMLRNPQSNITSPLGRVVQVGDAAHTYLPSSGSGANQGIEDTIYLATCLELGGKDNINWATKVHNKLRFERVSCCQKVGFINFARRNRKESGPVERTLSNIKSEHGRWMWGHDPEKYVYENYSKALDHLKNGAQFLNTNIPPGHTHEDCTVDELLAKIDEGESIVFNGDWS</sequence>
<dbReference type="PANTHER" id="PTHR13789:SF315">
    <property type="entry name" value="FAD-DEPENDENT MONOOXYGENASE MDPD"/>
    <property type="match status" value="1"/>
</dbReference>
<keyword evidence="7" id="KW-0503">Monooxygenase</keyword>
<evidence type="ECO:0000256" key="5">
    <source>
        <dbReference type="ARBA" id="ARBA00022827"/>
    </source>
</evidence>
<evidence type="ECO:0000256" key="2">
    <source>
        <dbReference type="ARBA" id="ARBA00005179"/>
    </source>
</evidence>
<feature type="domain" description="FAD-binding" evidence="9">
    <location>
        <begin position="30"/>
        <end position="368"/>
    </location>
</feature>
<keyword evidence="11" id="KW-1185">Reference proteome</keyword>
<keyword evidence="6" id="KW-0560">Oxidoreductase</keyword>
<dbReference type="PANTHER" id="PTHR13789">
    <property type="entry name" value="MONOOXYGENASE"/>
    <property type="match status" value="1"/>
</dbReference>
<keyword evidence="4" id="KW-0285">Flavoprotein</keyword>
<dbReference type="InterPro" id="IPR036188">
    <property type="entry name" value="FAD/NAD-bd_sf"/>
</dbReference>
<keyword evidence="5" id="KW-0274">FAD</keyword>
<dbReference type="InterPro" id="IPR050493">
    <property type="entry name" value="FAD-dep_Monooxygenase_BioMet"/>
</dbReference>
<dbReference type="Proteomes" id="UP001408356">
    <property type="component" value="Unassembled WGS sequence"/>
</dbReference>
<comment type="similarity">
    <text evidence="3">Belongs to the paxM FAD-dependent monooxygenase family.</text>
</comment>
<dbReference type="Gene3D" id="3.50.50.60">
    <property type="entry name" value="FAD/NAD(P)-binding domain"/>
    <property type="match status" value="1"/>
</dbReference>
<evidence type="ECO:0000256" key="4">
    <source>
        <dbReference type="ARBA" id="ARBA00022630"/>
    </source>
</evidence>
<gene>
    <name evidence="10" type="ORF">SUNI508_12040</name>
</gene>
<reference evidence="10 11" key="1">
    <citation type="journal article" date="2024" name="J. Plant Pathol.">
        <title>Sequence and assembly of the genome of Seiridium unicorne, isolate CBS 538.82, causal agent of cypress canker disease.</title>
        <authorList>
            <person name="Scali E."/>
            <person name="Rocca G.D."/>
            <person name="Danti R."/>
            <person name="Garbelotto M."/>
            <person name="Barberini S."/>
            <person name="Baroncelli R."/>
            <person name="Emiliani G."/>
        </authorList>
    </citation>
    <scope>NUCLEOTIDE SEQUENCE [LARGE SCALE GENOMIC DNA]</scope>
    <source>
        <strain evidence="10 11">BM-138-508</strain>
    </source>
</reference>
<evidence type="ECO:0000256" key="7">
    <source>
        <dbReference type="ARBA" id="ARBA00023033"/>
    </source>
</evidence>
<comment type="pathway">
    <text evidence="2">Secondary metabolite biosynthesis.</text>
</comment>
<evidence type="ECO:0000256" key="3">
    <source>
        <dbReference type="ARBA" id="ARBA00007992"/>
    </source>
</evidence>
<organism evidence="10 11">
    <name type="scientific">Seiridium unicorne</name>
    <dbReference type="NCBI Taxonomy" id="138068"/>
    <lineage>
        <taxon>Eukaryota</taxon>
        <taxon>Fungi</taxon>
        <taxon>Dikarya</taxon>
        <taxon>Ascomycota</taxon>
        <taxon>Pezizomycotina</taxon>
        <taxon>Sordariomycetes</taxon>
        <taxon>Xylariomycetidae</taxon>
        <taxon>Amphisphaeriales</taxon>
        <taxon>Sporocadaceae</taxon>
        <taxon>Seiridium</taxon>
    </lineage>
</organism>
<feature type="region of interest" description="Disordered" evidence="8">
    <location>
        <begin position="1"/>
        <end position="26"/>
    </location>
</feature>
<evidence type="ECO:0000259" key="9">
    <source>
        <dbReference type="Pfam" id="PF01494"/>
    </source>
</evidence>
<protein>
    <submittedName>
        <fullName evidence="10">FAD-binding domain-containing protein</fullName>
    </submittedName>
</protein>
<dbReference type="SUPFAM" id="SSF54373">
    <property type="entry name" value="FAD-linked reductases, C-terminal domain"/>
    <property type="match status" value="1"/>
</dbReference>
<dbReference type="Pfam" id="PF01494">
    <property type="entry name" value="FAD_binding_3"/>
    <property type="match status" value="1"/>
</dbReference>
<evidence type="ECO:0000256" key="6">
    <source>
        <dbReference type="ARBA" id="ARBA00023002"/>
    </source>
</evidence>
<dbReference type="InterPro" id="IPR002938">
    <property type="entry name" value="FAD-bd"/>
</dbReference>
<comment type="cofactor">
    <cofactor evidence="1">
        <name>FAD</name>
        <dbReference type="ChEBI" id="CHEBI:57692"/>
    </cofactor>
</comment>
<proteinExistence type="inferred from homology"/>
<evidence type="ECO:0000256" key="1">
    <source>
        <dbReference type="ARBA" id="ARBA00001974"/>
    </source>
</evidence>
<name>A0ABR2UEV0_9PEZI</name>
<evidence type="ECO:0000313" key="11">
    <source>
        <dbReference type="Proteomes" id="UP001408356"/>
    </source>
</evidence>
<dbReference type="EMBL" id="JARVKF010000442">
    <property type="protein sequence ID" value="KAK9413155.1"/>
    <property type="molecule type" value="Genomic_DNA"/>
</dbReference>
<comment type="caution">
    <text evidence="10">The sequence shown here is derived from an EMBL/GenBank/DDBJ whole genome shotgun (WGS) entry which is preliminary data.</text>
</comment>
<dbReference type="SUPFAM" id="SSF51905">
    <property type="entry name" value="FAD/NAD(P)-binding domain"/>
    <property type="match status" value="1"/>
</dbReference>
<evidence type="ECO:0000256" key="8">
    <source>
        <dbReference type="SAM" id="MobiDB-lite"/>
    </source>
</evidence>
<dbReference type="PRINTS" id="PR00420">
    <property type="entry name" value="RNGMNOXGNASE"/>
</dbReference>
<accession>A0ABR2UEV0</accession>
<evidence type="ECO:0000313" key="10">
    <source>
        <dbReference type="EMBL" id="KAK9413155.1"/>
    </source>
</evidence>
<feature type="compositionally biased region" description="Polar residues" evidence="8">
    <location>
        <begin position="7"/>
        <end position="22"/>
    </location>
</feature>